<sequence>FAMSNKRWTLCTISLDYLTNNFEPHTSIIVTSLLIIDSYNSHMTWQFSDYCLQNNIILLYLPVHSTYIL</sequence>
<comment type="caution">
    <text evidence="2">The sequence shown here is derived from an EMBL/GenBank/DDBJ whole genome shotgun (WGS) entry which is preliminary data.</text>
</comment>
<dbReference type="EMBL" id="PYWC01000016">
    <property type="protein sequence ID" value="PWW78373.1"/>
    <property type="molecule type" value="Genomic_DNA"/>
</dbReference>
<keyword evidence="3" id="KW-1185">Reference proteome</keyword>
<name>A0A317SVB7_9PEZI</name>
<organism evidence="2 3">
    <name type="scientific">Tuber magnatum</name>
    <name type="common">white Piedmont truffle</name>
    <dbReference type="NCBI Taxonomy" id="42249"/>
    <lineage>
        <taxon>Eukaryota</taxon>
        <taxon>Fungi</taxon>
        <taxon>Dikarya</taxon>
        <taxon>Ascomycota</taxon>
        <taxon>Pezizomycotina</taxon>
        <taxon>Pezizomycetes</taxon>
        <taxon>Pezizales</taxon>
        <taxon>Tuberaceae</taxon>
        <taxon>Tuber</taxon>
    </lineage>
</organism>
<protein>
    <recommendedName>
        <fullName evidence="1">DDE-1 domain-containing protein</fullName>
    </recommendedName>
</protein>
<feature type="non-terminal residue" evidence="2">
    <location>
        <position position="69"/>
    </location>
</feature>
<dbReference type="GO" id="GO:0003676">
    <property type="term" value="F:nucleic acid binding"/>
    <property type="evidence" value="ECO:0007669"/>
    <property type="project" value="InterPro"/>
</dbReference>
<evidence type="ECO:0000259" key="1">
    <source>
        <dbReference type="Pfam" id="PF03184"/>
    </source>
</evidence>
<evidence type="ECO:0000313" key="2">
    <source>
        <dbReference type="EMBL" id="PWW78373.1"/>
    </source>
</evidence>
<gene>
    <name evidence="2" type="ORF">C7212DRAFT_120952</name>
</gene>
<dbReference type="Pfam" id="PF03184">
    <property type="entry name" value="DDE_1"/>
    <property type="match status" value="1"/>
</dbReference>
<accession>A0A317SVB7</accession>
<evidence type="ECO:0000313" key="3">
    <source>
        <dbReference type="Proteomes" id="UP000246991"/>
    </source>
</evidence>
<feature type="domain" description="DDE-1" evidence="1">
    <location>
        <begin position="2"/>
        <end position="68"/>
    </location>
</feature>
<reference evidence="2 3" key="1">
    <citation type="submission" date="2018-03" db="EMBL/GenBank/DDBJ databases">
        <title>Genomes of Pezizomycetes fungi and the evolution of truffles.</title>
        <authorList>
            <person name="Murat C."/>
            <person name="Payen T."/>
            <person name="Noel B."/>
            <person name="Kuo A."/>
            <person name="Martin F.M."/>
        </authorList>
    </citation>
    <scope>NUCLEOTIDE SEQUENCE [LARGE SCALE GENOMIC DNA]</scope>
    <source>
        <strain evidence="2">091103-1</strain>
    </source>
</reference>
<dbReference type="InterPro" id="IPR004875">
    <property type="entry name" value="DDE_SF_endonuclease_dom"/>
</dbReference>
<dbReference type="Proteomes" id="UP000246991">
    <property type="component" value="Unassembled WGS sequence"/>
</dbReference>
<proteinExistence type="predicted"/>
<feature type="non-terminal residue" evidence="2">
    <location>
        <position position="1"/>
    </location>
</feature>
<dbReference type="OrthoDB" id="5425161at2759"/>
<dbReference type="AlphaFoldDB" id="A0A317SVB7"/>